<dbReference type="STRING" id="1776.BHQ18_18415"/>
<proteinExistence type="predicted"/>
<organism evidence="2 3">
    <name type="scientific">Mycolicibacterium flavescens</name>
    <name type="common">Mycobacterium flavescens</name>
    <dbReference type="NCBI Taxonomy" id="1776"/>
    <lineage>
        <taxon>Bacteria</taxon>
        <taxon>Bacillati</taxon>
        <taxon>Actinomycetota</taxon>
        <taxon>Actinomycetes</taxon>
        <taxon>Mycobacteriales</taxon>
        <taxon>Mycobacteriaceae</taxon>
        <taxon>Mycolicibacterium</taxon>
    </lineage>
</organism>
<feature type="compositionally biased region" description="Gly residues" evidence="1">
    <location>
        <begin position="251"/>
        <end position="261"/>
    </location>
</feature>
<reference evidence="3" key="1">
    <citation type="submission" date="2016-09" db="EMBL/GenBank/DDBJ databases">
        <authorList>
            <person name="Greninger A.L."/>
            <person name="Jerome K.R."/>
            <person name="Mcnair B."/>
            <person name="Wallis C."/>
            <person name="Fang F."/>
        </authorList>
    </citation>
    <scope>NUCLEOTIDE SEQUENCE [LARGE SCALE GENOMIC DNA]</scope>
    <source>
        <strain evidence="3">M6</strain>
    </source>
</reference>
<accession>A0A1E3RG02</accession>
<dbReference type="EMBL" id="MIHA01000013">
    <property type="protein sequence ID" value="ODQ88815.1"/>
    <property type="molecule type" value="Genomic_DNA"/>
</dbReference>
<keyword evidence="3" id="KW-1185">Reference proteome</keyword>
<name>A0A1E3RG02_MYCFV</name>
<dbReference type="AlphaFoldDB" id="A0A1E3RG02"/>
<sequence length="319" mass="29029">MGAVAVAMGLGAPALFIAVGPQQQPVADDSWSPARPSARPYVTTGLSIAGAKASALSPQTVAPTATPPPSIDGALAPWAVLGVVGEGGTPDPADSAGAEQGLVRTSFIASPTVYATTVPFLGGSDGFFEGETAVTLDIILSGLQVQNRCGLVCNGRNGGVGEDGQSGGLLFGFGGSGGAGAPGQSGGNGGHGGWIFGSGGAGGAGGAGATGADGGTGGNGGNAGWFAGNGGVGGNGGAGGSGTPGTTQPDGNGGAGGAGGDGGNGGIGGRAGIWLGLGGNGGHGGPGGAGGAGGCAAPGAWRAGRGRGPACGYAPSPAR</sequence>
<evidence type="ECO:0000313" key="3">
    <source>
        <dbReference type="Proteomes" id="UP000094053"/>
    </source>
</evidence>
<comment type="caution">
    <text evidence="2">The sequence shown here is derived from an EMBL/GenBank/DDBJ whole genome shotgun (WGS) entry which is preliminary data.</text>
</comment>
<dbReference type="Proteomes" id="UP000094053">
    <property type="component" value="Unassembled WGS sequence"/>
</dbReference>
<evidence type="ECO:0008006" key="4">
    <source>
        <dbReference type="Google" id="ProtNLM"/>
    </source>
</evidence>
<feature type="compositionally biased region" description="Gly residues" evidence="1">
    <location>
        <begin position="234"/>
        <end position="243"/>
    </location>
</feature>
<protein>
    <recommendedName>
        <fullName evidence="4">PE-PGRS family protein</fullName>
    </recommendedName>
</protein>
<dbReference type="OrthoDB" id="9959611at2"/>
<evidence type="ECO:0000313" key="2">
    <source>
        <dbReference type="EMBL" id="ODQ88815.1"/>
    </source>
</evidence>
<gene>
    <name evidence="2" type="ORF">BHQ18_18415</name>
</gene>
<feature type="region of interest" description="Disordered" evidence="1">
    <location>
        <begin position="234"/>
        <end position="261"/>
    </location>
</feature>
<evidence type="ECO:0000256" key="1">
    <source>
        <dbReference type="SAM" id="MobiDB-lite"/>
    </source>
</evidence>